<evidence type="ECO:0000313" key="2">
    <source>
        <dbReference type="Proteomes" id="UP000315295"/>
    </source>
</evidence>
<protein>
    <submittedName>
        <fullName evidence="1">Uncharacterized protein</fullName>
    </submittedName>
</protein>
<organism evidence="1 2">
    <name type="scientific">Malus baccata</name>
    <name type="common">Siberian crab apple</name>
    <name type="synonym">Pyrus baccata</name>
    <dbReference type="NCBI Taxonomy" id="106549"/>
    <lineage>
        <taxon>Eukaryota</taxon>
        <taxon>Viridiplantae</taxon>
        <taxon>Streptophyta</taxon>
        <taxon>Embryophyta</taxon>
        <taxon>Tracheophyta</taxon>
        <taxon>Spermatophyta</taxon>
        <taxon>Magnoliopsida</taxon>
        <taxon>eudicotyledons</taxon>
        <taxon>Gunneridae</taxon>
        <taxon>Pentapetalae</taxon>
        <taxon>rosids</taxon>
        <taxon>fabids</taxon>
        <taxon>Rosales</taxon>
        <taxon>Rosaceae</taxon>
        <taxon>Amygdaloideae</taxon>
        <taxon>Maleae</taxon>
        <taxon>Malus</taxon>
    </lineage>
</organism>
<accession>A0A540NQX9</accession>
<keyword evidence="2" id="KW-1185">Reference proteome</keyword>
<proteinExistence type="predicted"/>
<gene>
    <name evidence="1" type="ORF">C1H46_000986</name>
</gene>
<dbReference type="Proteomes" id="UP000315295">
    <property type="component" value="Unassembled WGS sequence"/>
</dbReference>
<dbReference type="AlphaFoldDB" id="A0A540NQX9"/>
<evidence type="ECO:0000313" key="1">
    <source>
        <dbReference type="EMBL" id="TQE13419.1"/>
    </source>
</evidence>
<comment type="caution">
    <text evidence="1">The sequence shown here is derived from an EMBL/GenBank/DDBJ whole genome shotgun (WGS) entry which is preliminary data.</text>
</comment>
<name>A0A540NQX9_MALBA</name>
<reference evidence="1 2" key="1">
    <citation type="journal article" date="2019" name="G3 (Bethesda)">
        <title>Sequencing of a Wild Apple (Malus baccata) Genome Unravels the Differences Between Cultivated and Wild Apple Species Regarding Disease Resistance and Cold Tolerance.</title>
        <authorList>
            <person name="Chen X."/>
        </authorList>
    </citation>
    <scope>NUCLEOTIDE SEQUENCE [LARGE SCALE GENOMIC DNA]</scope>
    <source>
        <strain evidence="2">cv. Shandingzi</strain>
        <tissue evidence="1">Leaves</tissue>
    </source>
</reference>
<sequence length="78" mass="8909">MADSFCLEKRKPWVMGVLQNQGDELDDGLRGCVDNFVGKQRLVEVGEGTEGYIPWVEVFGQWWCYGKGRWRKVGEAPT</sequence>
<dbReference type="EMBL" id="VIEB01000011">
    <property type="protein sequence ID" value="TQE13419.1"/>
    <property type="molecule type" value="Genomic_DNA"/>
</dbReference>